<dbReference type="PANTHER" id="PTHR47816">
    <property type="entry name" value="RIBOSOMAL RNA SMALL SUBUNIT METHYLTRANSFERASE C"/>
    <property type="match status" value="1"/>
</dbReference>
<dbReference type="InterPro" id="IPR007848">
    <property type="entry name" value="Small_mtfrase_dom"/>
</dbReference>
<keyword evidence="2 4" id="KW-0808">Transferase</keyword>
<dbReference type="AlphaFoldDB" id="A0A2I1PD22"/>
<dbReference type="Proteomes" id="UP000234206">
    <property type="component" value="Unassembled WGS sequence"/>
</dbReference>
<evidence type="ECO:0000256" key="2">
    <source>
        <dbReference type="ARBA" id="ARBA00022679"/>
    </source>
</evidence>
<proteinExistence type="predicted"/>
<dbReference type="Pfam" id="PF05175">
    <property type="entry name" value="MTS"/>
    <property type="match status" value="1"/>
</dbReference>
<comment type="caution">
    <text evidence="4">The sequence shown here is derived from an EMBL/GenBank/DDBJ whole genome shotgun (WGS) entry which is preliminary data.</text>
</comment>
<dbReference type="CDD" id="cd02440">
    <property type="entry name" value="AdoMet_MTases"/>
    <property type="match status" value="1"/>
</dbReference>
<sequence length="235" mass="24739">MSPAAPDHYFSAAPASAGERREIEVELAGRTHRLVTAGGVFSPDHLDHATALLLESSPVREVLAPAVVDGAPVLLDIGCGWGPVALSLALQCPGAAVWAVEVNERAADLARENARRLGVLADAPGGPGVTVCLPQEVPVDVRLDGIWSNPPIRVGKEALHQILATWLPRLRPEGVARLVVGKNLGAPSLQRWVATLDAEALSSLAPSLGDDEATAFTCDRVARHKAFWVLEAHPA</sequence>
<evidence type="ECO:0000313" key="5">
    <source>
        <dbReference type="Proteomes" id="UP000234206"/>
    </source>
</evidence>
<evidence type="ECO:0000256" key="1">
    <source>
        <dbReference type="ARBA" id="ARBA00022603"/>
    </source>
</evidence>
<dbReference type="EMBL" id="PKIZ01000002">
    <property type="protein sequence ID" value="PKZ42516.1"/>
    <property type="molecule type" value="Genomic_DNA"/>
</dbReference>
<feature type="domain" description="Methyltransferase small" evidence="3">
    <location>
        <begin position="33"/>
        <end position="189"/>
    </location>
</feature>
<dbReference type="GO" id="GO:0008757">
    <property type="term" value="F:S-adenosylmethionine-dependent methyltransferase activity"/>
    <property type="evidence" value="ECO:0007669"/>
    <property type="project" value="InterPro"/>
</dbReference>
<dbReference type="RefSeq" id="WP_101849004.1">
    <property type="nucleotide sequence ID" value="NZ_PKIZ01000002.1"/>
</dbReference>
<organism evidence="4 5">
    <name type="scientific">Kytococcus schroeteri</name>
    <dbReference type="NCBI Taxonomy" id="138300"/>
    <lineage>
        <taxon>Bacteria</taxon>
        <taxon>Bacillati</taxon>
        <taxon>Actinomycetota</taxon>
        <taxon>Actinomycetes</taxon>
        <taxon>Micrococcales</taxon>
        <taxon>Kytococcaceae</taxon>
        <taxon>Kytococcus</taxon>
    </lineage>
</organism>
<dbReference type="InterPro" id="IPR029063">
    <property type="entry name" value="SAM-dependent_MTases_sf"/>
</dbReference>
<dbReference type="SUPFAM" id="SSF53335">
    <property type="entry name" value="S-adenosyl-L-methionine-dependent methyltransferases"/>
    <property type="match status" value="1"/>
</dbReference>
<name>A0A2I1PD22_9MICO</name>
<dbReference type="InterPro" id="IPR046977">
    <property type="entry name" value="RsmC/RlmG"/>
</dbReference>
<reference evidence="4 5" key="1">
    <citation type="submission" date="2017-12" db="EMBL/GenBank/DDBJ databases">
        <title>Phylogenetic diversity of female urinary microbiome.</title>
        <authorList>
            <person name="Thomas-White K."/>
            <person name="Wolfe A.J."/>
        </authorList>
    </citation>
    <scope>NUCLEOTIDE SEQUENCE [LARGE SCALE GENOMIC DNA]</scope>
    <source>
        <strain evidence="4 5">UMB1298</strain>
    </source>
</reference>
<dbReference type="Gene3D" id="3.40.50.150">
    <property type="entry name" value="Vaccinia Virus protein VP39"/>
    <property type="match status" value="1"/>
</dbReference>
<evidence type="ECO:0000313" key="4">
    <source>
        <dbReference type="EMBL" id="PKZ42516.1"/>
    </source>
</evidence>
<keyword evidence="5" id="KW-1185">Reference proteome</keyword>
<keyword evidence="1 4" id="KW-0489">Methyltransferase</keyword>
<evidence type="ECO:0000259" key="3">
    <source>
        <dbReference type="Pfam" id="PF05175"/>
    </source>
</evidence>
<gene>
    <name evidence="4" type="ORF">CYJ76_01155</name>
</gene>
<dbReference type="PANTHER" id="PTHR47816:SF4">
    <property type="entry name" value="RIBOSOMAL RNA SMALL SUBUNIT METHYLTRANSFERASE C"/>
    <property type="match status" value="1"/>
</dbReference>
<protein>
    <submittedName>
        <fullName evidence="4">16S rRNA methyltransferase</fullName>
    </submittedName>
</protein>
<dbReference type="OrthoDB" id="9764961at2"/>
<accession>A0A2I1PD22</accession>
<dbReference type="GO" id="GO:0032259">
    <property type="term" value="P:methylation"/>
    <property type="evidence" value="ECO:0007669"/>
    <property type="project" value="UniProtKB-KW"/>
</dbReference>